<keyword evidence="5" id="KW-1185">Reference proteome</keyword>
<dbReference type="KEGG" id="tpal:117652032"/>
<dbReference type="GeneID" id="117652032"/>
<dbReference type="Pfam" id="PF00232">
    <property type="entry name" value="Glyco_hydro_1"/>
    <property type="match status" value="1"/>
</dbReference>
<dbReference type="PANTHER" id="PTHR10353">
    <property type="entry name" value="GLYCOSYL HYDROLASE"/>
    <property type="match status" value="1"/>
</dbReference>
<dbReference type="SUPFAM" id="SSF51445">
    <property type="entry name" value="(Trans)glycosidases"/>
    <property type="match status" value="1"/>
</dbReference>
<evidence type="ECO:0000313" key="6">
    <source>
        <dbReference type="RefSeq" id="XP_034252555.1"/>
    </source>
</evidence>
<gene>
    <name evidence="6" type="primary">LOC117652032</name>
</gene>
<reference evidence="6" key="1">
    <citation type="submission" date="2025-08" db="UniProtKB">
        <authorList>
            <consortium name="RefSeq"/>
        </authorList>
    </citation>
    <scope>IDENTIFICATION</scope>
    <source>
        <tissue evidence="6">Total insect</tissue>
    </source>
</reference>
<dbReference type="RefSeq" id="XP_034252555.1">
    <property type="nucleotide sequence ID" value="XM_034396664.1"/>
</dbReference>
<dbReference type="OrthoDB" id="8189864at2759"/>
<protein>
    <submittedName>
        <fullName evidence="6">Myrosinase 1-like</fullName>
    </submittedName>
</protein>
<dbReference type="GO" id="GO:0004553">
    <property type="term" value="F:hydrolase activity, hydrolyzing O-glycosyl compounds"/>
    <property type="evidence" value="ECO:0007669"/>
    <property type="project" value="InterPro"/>
</dbReference>
<accession>A0A6P9A4W7</accession>
<organism evidence="6">
    <name type="scientific">Thrips palmi</name>
    <name type="common">Melon thrips</name>
    <dbReference type="NCBI Taxonomy" id="161013"/>
    <lineage>
        <taxon>Eukaryota</taxon>
        <taxon>Metazoa</taxon>
        <taxon>Ecdysozoa</taxon>
        <taxon>Arthropoda</taxon>
        <taxon>Hexapoda</taxon>
        <taxon>Insecta</taxon>
        <taxon>Pterygota</taxon>
        <taxon>Neoptera</taxon>
        <taxon>Paraneoptera</taxon>
        <taxon>Thysanoptera</taxon>
        <taxon>Terebrantia</taxon>
        <taxon>Thripoidea</taxon>
        <taxon>Thripidae</taxon>
        <taxon>Thrips</taxon>
    </lineage>
</organism>
<dbReference type="Gene3D" id="3.20.20.80">
    <property type="entry name" value="Glycosidases"/>
    <property type="match status" value="1"/>
</dbReference>
<dbReference type="InterPro" id="IPR001360">
    <property type="entry name" value="Glyco_hydro_1"/>
</dbReference>
<dbReference type="InParanoid" id="A0A6P9A4W7"/>
<evidence type="ECO:0000256" key="1">
    <source>
        <dbReference type="ARBA" id="ARBA00010838"/>
    </source>
</evidence>
<dbReference type="GO" id="GO:0005975">
    <property type="term" value="P:carbohydrate metabolic process"/>
    <property type="evidence" value="ECO:0007669"/>
    <property type="project" value="InterPro"/>
</dbReference>
<name>A0A6P9A4W7_THRPL</name>
<evidence type="ECO:0000256" key="3">
    <source>
        <dbReference type="ARBA" id="ARBA00023295"/>
    </source>
</evidence>
<keyword evidence="2" id="KW-0378">Hydrolase</keyword>
<evidence type="ECO:0000256" key="2">
    <source>
        <dbReference type="ARBA" id="ARBA00022801"/>
    </source>
</evidence>
<dbReference type="PRINTS" id="PR00131">
    <property type="entry name" value="GLHYDRLASE1"/>
</dbReference>
<dbReference type="InterPro" id="IPR017853">
    <property type="entry name" value="GH"/>
</dbReference>
<comment type="similarity">
    <text evidence="1 4">Belongs to the glycosyl hydrolase 1 family.</text>
</comment>
<dbReference type="Proteomes" id="UP000515158">
    <property type="component" value="Unplaced"/>
</dbReference>
<keyword evidence="3" id="KW-0326">Glycosidase</keyword>
<dbReference type="PANTHER" id="PTHR10353:SF36">
    <property type="entry name" value="LP05116P"/>
    <property type="match status" value="1"/>
</dbReference>
<proteinExistence type="inferred from homology"/>
<dbReference type="AlphaFoldDB" id="A0A6P9A4W7"/>
<evidence type="ECO:0000313" key="5">
    <source>
        <dbReference type="Proteomes" id="UP000515158"/>
    </source>
</evidence>
<sequence length="434" mass="48512">MFFSSLSVQFTSHRFSIAWSRVLPTGGTDNINQEGVKFYRDYIDKVISNGMEPMVTMLHMDHPVALEIATGGWDYPAMVEKFVVYAEFLFKTFGDKVKYWNTVNEPNMFCSYWPGLAPRENGFHRCVHNIIVAHMQAYQLYKQKYAPTQNGKVGASVLMSPGMPKTTQAEDVMAAEVFNQVYCGTVLHPLVYGDYPPVLRYLTDKLQKEKNVSEAILPTFTDEQKAILAGGATDFVALNLYSEFKAGYSNNPTNPNMPVLFKDMMEEIPFVEISGTGGFSKVDDALMKNGLLWIWRSYHIPIIIAENGLGDTKHAGVNDTERAAYHSANLRSLVRTIKEYGVEVLAYYAWALLDVYEFSAGYSGRPFGLIHVDYKTGSLNRTLKNSAQFFIELRDTGRVPNILPPDEGPSTSASSTLSSGLLLLAVGAMRGLWL</sequence>
<evidence type="ECO:0000256" key="4">
    <source>
        <dbReference type="RuleBase" id="RU003690"/>
    </source>
</evidence>